<dbReference type="OrthoDB" id="3256527at2"/>
<dbReference type="Proteomes" id="UP000298433">
    <property type="component" value="Unassembled WGS sequence"/>
</dbReference>
<evidence type="ECO:0000313" key="1">
    <source>
        <dbReference type="EMBL" id="TFC81266.1"/>
    </source>
</evidence>
<reference evidence="1 2" key="1">
    <citation type="submission" date="2019-03" db="EMBL/GenBank/DDBJ databases">
        <title>Genomics of glacier-inhabiting Cryobacterium strains.</title>
        <authorList>
            <person name="Liu Q."/>
            <person name="Xin Y.-H."/>
        </authorList>
    </citation>
    <scope>NUCLEOTIDE SEQUENCE [LARGE SCALE GENOMIC DNA]</scope>
    <source>
        <strain evidence="1 2">TMT2-48-2</strain>
    </source>
</reference>
<protein>
    <submittedName>
        <fullName evidence="1">Uncharacterized protein</fullName>
    </submittedName>
</protein>
<dbReference type="EMBL" id="SOGN01000035">
    <property type="protein sequence ID" value="TFC81266.1"/>
    <property type="molecule type" value="Genomic_DNA"/>
</dbReference>
<dbReference type="AlphaFoldDB" id="A0A4R8XRZ5"/>
<comment type="caution">
    <text evidence="1">The sequence shown here is derived from an EMBL/GenBank/DDBJ whole genome shotgun (WGS) entry which is preliminary data.</text>
</comment>
<keyword evidence="2" id="KW-1185">Reference proteome</keyword>
<gene>
    <name evidence="1" type="ORF">E3T23_07250</name>
</gene>
<accession>A0A4R8XRZ5</accession>
<sequence length="96" mass="10194">MPSFRITLIIGALHSGIAPGSVLPNLTAAAAELTTVEASDIAVVAGSPRAIVRFTADDAAMALRVGDQVLAAARRQVEPVSWQVTERVKARWYPVR</sequence>
<name>A0A4R8XRZ5_9MICO</name>
<organism evidence="1 2">
    <name type="scientific">Cryobacterium cheniae</name>
    <dbReference type="NCBI Taxonomy" id="1259262"/>
    <lineage>
        <taxon>Bacteria</taxon>
        <taxon>Bacillati</taxon>
        <taxon>Actinomycetota</taxon>
        <taxon>Actinomycetes</taxon>
        <taxon>Micrococcales</taxon>
        <taxon>Microbacteriaceae</taxon>
        <taxon>Cryobacterium</taxon>
    </lineage>
</organism>
<evidence type="ECO:0000313" key="2">
    <source>
        <dbReference type="Proteomes" id="UP000298433"/>
    </source>
</evidence>
<proteinExistence type="predicted"/>
<dbReference type="RefSeq" id="WP_134369696.1">
    <property type="nucleotide sequence ID" value="NZ_SOGN01000035.1"/>
</dbReference>